<evidence type="ECO:0000256" key="1">
    <source>
        <dbReference type="ARBA" id="ARBA00004141"/>
    </source>
</evidence>
<dbReference type="CDD" id="cd17365">
    <property type="entry name" value="MFS_PcaK_like"/>
    <property type="match status" value="1"/>
</dbReference>
<feature type="transmembrane region" description="Helical" evidence="5">
    <location>
        <begin position="325"/>
        <end position="343"/>
    </location>
</feature>
<dbReference type="SUPFAM" id="SSF103473">
    <property type="entry name" value="MFS general substrate transporter"/>
    <property type="match status" value="1"/>
</dbReference>
<evidence type="ECO:0000256" key="2">
    <source>
        <dbReference type="ARBA" id="ARBA00022692"/>
    </source>
</evidence>
<accession>Q1K2I0</accession>
<dbReference type="AlphaFoldDB" id="Q1K2I0"/>
<evidence type="ECO:0000259" key="6">
    <source>
        <dbReference type="PROSITE" id="PS50850"/>
    </source>
</evidence>
<dbReference type="RefSeq" id="WP_005998401.1">
    <property type="nucleotide sequence ID" value="NZ_AAEW02000003.1"/>
</dbReference>
<evidence type="ECO:0000256" key="3">
    <source>
        <dbReference type="ARBA" id="ARBA00022989"/>
    </source>
</evidence>
<dbReference type="Pfam" id="PF07690">
    <property type="entry name" value="MFS_1"/>
    <property type="match status" value="1"/>
</dbReference>
<feature type="transmembrane region" description="Helical" evidence="5">
    <location>
        <begin position="89"/>
        <end position="108"/>
    </location>
</feature>
<keyword evidence="2 5" id="KW-0812">Transmembrane</keyword>
<protein>
    <submittedName>
        <fullName evidence="7">Major facilitator superfamily MFS_1</fullName>
    </submittedName>
</protein>
<reference evidence="7" key="1">
    <citation type="submission" date="2006-05" db="EMBL/GenBank/DDBJ databases">
        <title>Annotation of the draft genome assembly of Desulfuromonas acetoxidans DSM 684.</title>
        <authorList>
            <consortium name="US DOE Joint Genome Institute (JGI-ORNL)"/>
            <person name="Larimer F."/>
            <person name="Land M."/>
            <person name="Hauser L."/>
        </authorList>
    </citation>
    <scope>NUCLEOTIDE SEQUENCE [LARGE SCALE GENOMIC DNA]</scope>
    <source>
        <strain evidence="7">DSM 684</strain>
    </source>
</reference>
<dbReference type="PANTHER" id="PTHR23508:SF10">
    <property type="entry name" value="CARBOXYLIC ACID TRANSPORTER PROTEIN HOMOLOG"/>
    <property type="match status" value="1"/>
</dbReference>
<dbReference type="InterPro" id="IPR011701">
    <property type="entry name" value="MFS"/>
</dbReference>
<feature type="transmembrane region" description="Helical" evidence="5">
    <location>
        <begin position="177"/>
        <end position="197"/>
    </location>
</feature>
<evidence type="ECO:0000313" key="8">
    <source>
        <dbReference type="Proteomes" id="UP000005695"/>
    </source>
</evidence>
<comment type="subcellular location">
    <subcellularLocation>
        <location evidence="1">Membrane</location>
        <topology evidence="1">Multi-pass membrane protein</topology>
    </subcellularLocation>
</comment>
<dbReference type="GO" id="GO:0046943">
    <property type="term" value="F:carboxylic acid transmembrane transporter activity"/>
    <property type="evidence" value="ECO:0007669"/>
    <property type="project" value="TreeGrafter"/>
</dbReference>
<dbReference type="InterPro" id="IPR020846">
    <property type="entry name" value="MFS_dom"/>
</dbReference>
<keyword evidence="4 5" id="KW-0472">Membrane</keyword>
<dbReference type="PANTHER" id="PTHR23508">
    <property type="entry name" value="CARBOXYLIC ACID TRANSPORTER PROTEIN HOMOLOG"/>
    <property type="match status" value="1"/>
</dbReference>
<proteinExistence type="predicted"/>
<feature type="transmembrane region" description="Helical" evidence="5">
    <location>
        <begin position="349"/>
        <end position="376"/>
    </location>
</feature>
<dbReference type="Gene3D" id="1.20.1250.20">
    <property type="entry name" value="MFS general substrate transporter like domains"/>
    <property type="match status" value="1"/>
</dbReference>
<feature type="transmembrane region" description="Helical" evidence="5">
    <location>
        <begin position="293"/>
        <end position="313"/>
    </location>
</feature>
<feature type="transmembrane region" description="Helical" evidence="5">
    <location>
        <begin position="261"/>
        <end position="281"/>
    </location>
</feature>
<evidence type="ECO:0000313" key="7">
    <source>
        <dbReference type="EMBL" id="EAT16901.1"/>
    </source>
</evidence>
<gene>
    <name evidence="7" type="ORF">Dace_2153</name>
</gene>
<dbReference type="InterPro" id="IPR005829">
    <property type="entry name" value="Sugar_transporter_CS"/>
</dbReference>
<keyword evidence="8" id="KW-1185">Reference proteome</keyword>
<keyword evidence="3 5" id="KW-1133">Transmembrane helix</keyword>
<evidence type="ECO:0000256" key="5">
    <source>
        <dbReference type="SAM" id="Phobius"/>
    </source>
</evidence>
<dbReference type="PROSITE" id="PS00217">
    <property type="entry name" value="SUGAR_TRANSPORT_2"/>
    <property type="match status" value="1"/>
</dbReference>
<feature type="domain" description="Major facilitator superfamily (MFS) profile" evidence="6">
    <location>
        <begin position="23"/>
        <end position="440"/>
    </location>
</feature>
<comment type="caution">
    <text evidence="7">The sequence shown here is derived from an EMBL/GenBank/DDBJ whole genome shotgun (WGS) entry which is preliminary data.</text>
</comment>
<name>Q1K2I0_DESA6</name>
<feature type="transmembrane region" description="Helical" evidence="5">
    <location>
        <begin position="21"/>
        <end position="45"/>
    </location>
</feature>
<dbReference type="Proteomes" id="UP000005695">
    <property type="component" value="Unassembled WGS sequence"/>
</dbReference>
<feature type="transmembrane region" description="Helical" evidence="5">
    <location>
        <begin position="114"/>
        <end position="135"/>
    </location>
</feature>
<sequence length="447" mass="48276">MEKVINVNEAFDDLPFSFYQVWVCLLCFSVVFFDGFDLTVIGVTIPKIAAHLGASPAEMGLAISAGQLGPMIGAVLIGMLADRYGRKKTMFVCALVFGFFTFMISHISSVEELALYRFLAGLGMGGAIPNALAFGSEFAPSRARASLSLYMWAGMPTGAMIAAFSAAYLLPHYGWQSVYYLGGLLPVFIAFLVLLFVPESLHHLVRTGSKNALSKAHSILSRVDKNLPSIDNVKLTAPTASKKQGGPIKSLFSGDLKITTLLIWALFYLSFYLLWILFSWVPTLLKQSGATVQQYSLGFAFIHLGSVIACFCIGRCMSKFNKLNVVKYLFVGAFIAMLAFGYFSSSSFYIVIVVSIFTGMLVNGGNSSLMGLASAVYPSEVRATGIGWAYGIGKIGSLIAPVIGGLYLSRNWSVFKICAINGSSALIIAIIVIILQRHMRASVSGEV</sequence>
<dbReference type="PROSITE" id="PS00216">
    <property type="entry name" value="SUGAR_TRANSPORT_1"/>
    <property type="match status" value="1"/>
</dbReference>
<feature type="transmembrane region" description="Helical" evidence="5">
    <location>
        <begin position="57"/>
        <end position="77"/>
    </location>
</feature>
<feature type="transmembrane region" description="Helical" evidence="5">
    <location>
        <begin position="414"/>
        <end position="435"/>
    </location>
</feature>
<organism evidence="7 8">
    <name type="scientific">Desulfuromonas acetoxidans (strain DSM 684 / 11070)</name>
    <dbReference type="NCBI Taxonomy" id="281689"/>
    <lineage>
        <taxon>Bacteria</taxon>
        <taxon>Pseudomonadati</taxon>
        <taxon>Thermodesulfobacteriota</taxon>
        <taxon>Desulfuromonadia</taxon>
        <taxon>Desulfuromonadales</taxon>
        <taxon>Desulfuromonadaceae</taxon>
        <taxon>Desulfuromonas</taxon>
    </lineage>
</organism>
<feature type="transmembrane region" description="Helical" evidence="5">
    <location>
        <begin position="388"/>
        <end position="408"/>
    </location>
</feature>
<evidence type="ECO:0000256" key="4">
    <source>
        <dbReference type="ARBA" id="ARBA00023136"/>
    </source>
</evidence>
<dbReference type="InterPro" id="IPR036259">
    <property type="entry name" value="MFS_trans_sf"/>
</dbReference>
<dbReference type="EMBL" id="AAEW02000003">
    <property type="protein sequence ID" value="EAT16901.1"/>
    <property type="molecule type" value="Genomic_DNA"/>
</dbReference>
<reference evidence="7" key="2">
    <citation type="submission" date="2006-05" db="EMBL/GenBank/DDBJ databases">
        <title>Sequencing of the draft genome and assembly of Desulfuromonas acetoxidans DSM 684.</title>
        <authorList>
            <consortium name="US DOE Joint Genome Institute (JGI-PGF)"/>
            <person name="Copeland A."/>
            <person name="Lucas S."/>
            <person name="Lapidus A."/>
            <person name="Barry K."/>
            <person name="Detter J.C."/>
            <person name="Glavina del Rio T."/>
            <person name="Hammon N."/>
            <person name="Israni S."/>
            <person name="Dalin E."/>
            <person name="Tice H."/>
            <person name="Bruce D."/>
            <person name="Pitluck S."/>
            <person name="Richardson P."/>
        </authorList>
    </citation>
    <scope>NUCLEOTIDE SEQUENCE [LARGE SCALE GENOMIC DNA]</scope>
    <source>
        <strain evidence="7">DSM 684</strain>
    </source>
</reference>
<dbReference type="PROSITE" id="PS50850">
    <property type="entry name" value="MFS"/>
    <property type="match status" value="1"/>
</dbReference>
<feature type="transmembrane region" description="Helical" evidence="5">
    <location>
        <begin position="147"/>
        <end position="171"/>
    </location>
</feature>
<dbReference type="OrthoDB" id="5525432at2"/>
<dbReference type="GO" id="GO:0005886">
    <property type="term" value="C:plasma membrane"/>
    <property type="evidence" value="ECO:0007669"/>
    <property type="project" value="TreeGrafter"/>
</dbReference>